<gene>
    <name evidence="3" type="ordered locus">DaAHT2_0052</name>
</gene>
<dbReference type="PANTHER" id="PTHR30441:SF4">
    <property type="entry name" value="PROTEIN ASMA"/>
    <property type="match status" value="1"/>
</dbReference>
<dbReference type="AlphaFoldDB" id="D6Z5A9"/>
<dbReference type="GO" id="GO:0090313">
    <property type="term" value="P:regulation of protein targeting to membrane"/>
    <property type="evidence" value="ECO:0007669"/>
    <property type="project" value="TreeGrafter"/>
</dbReference>
<feature type="region of interest" description="Disordered" evidence="1">
    <location>
        <begin position="951"/>
        <end position="980"/>
    </location>
</feature>
<dbReference type="GO" id="GO:0005886">
    <property type="term" value="C:plasma membrane"/>
    <property type="evidence" value="ECO:0007669"/>
    <property type="project" value="TreeGrafter"/>
</dbReference>
<feature type="domain" description="AsmA" evidence="2">
    <location>
        <begin position="2"/>
        <end position="264"/>
    </location>
</feature>
<dbReference type="PANTHER" id="PTHR30441">
    <property type="entry name" value="DUF748 DOMAIN-CONTAINING PROTEIN"/>
    <property type="match status" value="1"/>
</dbReference>
<dbReference type="Pfam" id="PF05170">
    <property type="entry name" value="AsmA"/>
    <property type="match status" value="2"/>
</dbReference>
<dbReference type="InterPro" id="IPR007844">
    <property type="entry name" value="AsmA"/>
</dbReference>
<evidence type="ECO:0000313" key="4">
    <source>
        <dbReference type="Proteomes" id="UP000001508"/>
    </source>
</evidence>
<dbReference type="InterPro" id="IPR052894">
    <property type="entry name" value="AsmA-related"/>
</dbReference>
<dbReference type="STRING" id="589865.DaAHT2_0052"/>
<feature type="domain" description="AsmA" evidence="2">
    <location>
        <begin position="575"/>
        <end position="855"/>
    </location>
</feature>
<evidence type="ECO:0000256" key="1">
    <source>
        <dbReference type="SAM" id="MobiDB-lite"/>
    </source>
</evidence>
<dbReference type="RefSeq" id="WP_013162297.1">
    <property type="nucleotide sequence ID" value="NC_014216.1"/>
</dbReference>
<accession>D6Z5A9</accession>
<sequence>MKIIKITLITLISLILLLIVGLVAAVHLIDINRHHDRIAQVVYDQTGRTLSIEGDFEWGLWPELYLKGGPLSLGNAPGFDREPFFHLESFHFSVTTWPLRRSEVHLQTLQVAGLQLNLERNQEGIGNWEDLAAEPDPAPAARPHKKKDPGAGLPFAALALGGIQIDRVNVNWYDQASGQQAHISDLRLTVGALQFGEPMQLELEFTAASNQPELEVAANAQATLLYDLNAGRYAIKPLQAAATFSGPTVPGEQTTMTLHTLLNLDTETSRAKLEDFRLQGLGTLVQAQLAMHDLEAGIPGCQGEVTVEVADLVELLEVFDSPLGRQLTAVQDRSINLATEFTVDPQQGRIMVPKLTAKLLGTTVRGRLEADNIYSDQPEVLGGIRAEGSDLPALLAIAARLQPGADQQALSRALAGLRDRGLLAEATFNSEGADIVVPHLHLRALATELTVNGRVSKLDAELPALDGQARLAGRDLPLLLKVASAFQGGPTAQTDDGPPPGAELWALADRIAAARRHSFNLSTGFSAEPDLQRLSIDNLSAAILGLEAQMDLAARNLLSEPDFKLALSLAPFNPRQLLPILEVELPDTADPRTLTSLQLKAEIDGTPERFTVKPLRLVLDDTSIGGEVTVHDLARQDLAFKIEVDAIDLDRYLPPESEEQPVTPETAAAGTALLPVELLRELLLEGELKVGELKVSGLRVSNFMMQARARDGEIRVAPLQAALYQGEMDSTINIDARGEQPQLQTTNRLRGVRIGPLLRDLTQEQEKIRGRADISYELTTRGNELDEFKANLNGKAELSFQDGEVVGINLGRLLRQTTALIERRTFAADEQAVTDFTTLSGSARITNGLVSNQDLRMMSPLLRVTGEGTANLVSEEIDYLLTAAVVATAEGQEGAELDALQGLVVPIRISGTFENPTFRPSLDGAAQAKLQENLRRLQDRLQQEGRRALEDLLGVPLDRPDRKDPEAPSPQQQLEEELEERLRDELRRRLRF</sequence>
<dbReference type="FunCoup" id="D6Z5A9">
    <property type="interactions" value="48"/>
</dbReference>
<dbReference type="HOGENOM" id="CLU_012870_0_0_7"/>
<dbReference type="OrthoDB" id="9766390at2"/>
<dbReference type="Proteomes" id="UP000001508">
    <property type="component" value="Chromosome"/>
</dbReference>
<dbReference type="eggNOG" id="COG2982">
    <property type="taxonomic scope" value="Bacteria"/>
</dbReference>
<dbReference type="KEGG" id="dak:DaAHT2_0052"/>
<protein>
    <submittedName>
        <fullName evidence="3">AsmA family protein</fullName>
    </submittedName>
</protein>
<evidence type="ECO:0000313" key="3">
    <source>
        <dbReference type="EMBL" id="ADH84766.1"/>
    </source>
</evidence>
<keyword evidence="4" id="KW-1185">Reference proteome</keyword>
<proteinExistence type="predicted"/>
<organism evidence="3 4">
    <name type="scientific">Desulfurivibrio alkaliphilus (strain DSM 19089 / UNIQEM U267 / AHT2)</name>
    <dbReference type="NCBI Taxonomy" id="589865"/>
    <lineage>
        <taxon>Bacteria</taxon>
        <taxon>Pseudomonadati</taxon>
        <taxon>Thermodesulfobacteriota</taxon>
        <taxon>Desulfobulbia</taxon>
        <taxon>Desulfobulbales</taxon>
        <taxon>Desulfobulbaceae</taxon>
        <taxon>Desulfurivibrio</taxon>
    </lineage>
</organism>
<reference evidence="4" key="1">
    <citation type="submission" date="2010-02" db="EMBL/GenBank/DDBJ databases">
        <title>Complete sequence of Desulfurivibrio alkaliphilus AHT2.</title>
        <authorList>
            <consortium name="US DOE Joint Genome Institute"/>
            <person name="Pitluck S."/>
            <person name="Chertkov O."/>
            <person name="Detter J.C."/>
            <person name="Han C."/>
            <person name="Tapia R."/>
            <person name="Larimer F."/>
            <person name="Land M."/>
            <person name="Hauser L."/>
            <person name="Kyrpides N."/>
            <person name="Mikhailova N."/>
            <person name="Sorokin D.Y."/>
            <person name="Muyzer G."/>
            <person name="Woyke T."/>
        </authorList>
    </citation>
    <scope>NUCLEOTIDE SEQUENCE [LARGE SCALE GENOMIC DNA]</scope>
    <source>
        <strain evidence="4">DSM 19089 / UNIQEM U267 / AHT2</strain>
    </source>
</reference>
<name>D6Z5A9_DESAT</name>
<dbReference type="InParanoid" id="D6Z5A9"/>
<evidence type="ECO:0000259" key="2">
    <source>
        <dbReference type="Pfam" id="PF05170"/>
    </source>
</evidence>
<dbReference type="EMBL" id="CP001940">
    <property type="protein sequence ID" value="ADH84766.1"/>
    <property type="molecule type" value="Genomic_DNA"/>
</dbReference>